<dbReference type="GO" id="GO:0160206">
    <property type="term" value="F:tRNA (cytidine(32)/uridine(32)-2'-O)-methyltransferase activity"/>
    <property type="evidence" value="ECO:0007669"/>
    <property type="project" value="UniProtKB-EC"/>
</dbReference>
<dbReference type="OrthoDB" id="9806346at2"/>
<dbReference type="CDD" id="cd18093">
    <property type="entry name" value="SpoU-like_TrmJ"/>
    <property type="match status" value="1"/>
</dbReference>
<keyword evidence="5" id="KW-0819">tRNA processing</keyword>
<accession>A0A3R9ZRH1</accession>
<dbReference type="EMBL" id="RXFM01000015">
    <property type="protein sequence ID" value="RST70236.1"/>
    <property type="molecule type" value="Genomic_DNA"/>
</dbReference>
<gene>
    <name evidence="5" type="primary">trmJ</name>
    <name evidence="7" type="ORF">EIC27_01700</name>
</gene>
<dbReference type="GO" id="GO:0106339">
    <property type="term" value="F:tRNA (cytidine(32)-2'-O)-methyltransferase activity"/>
    <property type="evidence" value="ECO:0007669"/>
    <property type="project" value="RHEA"/>
</dbReference>
<dbReference type="Gene3D" id="1.10.8.590">
    <property type="match status" value="1"/>
</dbReference>
<comment type="catalytic activity">
    <reaction evidence="5">
        <text>uridine(32) in tRNA + S-adenosyl-L-methionine = 2'-O-methyluridine(32) in tRNA + S-adenosyl-L-homocysteine + H(+)</text>
        <dbReference type="Rhea" id="RHEA:42936"/>
        <dbReference type="Rhea" id="RHEA-COMP:10107"/>
        <dbReference type="Rhea" id="RHEA-COMP:10290"/>
        <dbReference type="ChEBI" id="CHEBI:15378"/>
        <dbReference type="ChEBI" id="CHEBI:57856"/>
        <dbReference type="ChEBI" id="CHEBI:59789"/>
        <dbReference type="ChEBI" id="CHEBI:65315"/>
        <dbReference type="ChEBI" id="CHEBI:74478"/>
        <dbReference type="EC" id="2.1.1.200"/>
    </reaction>
</comment>
<keyword evidence="2 5" id="KW-0489">Methyltransferase</keyword>
<comment type="subunit">
    <text evidence="5">Homodimer.</text>
</comment>
<dbReference type="Proteomes" id="UP000279470">
    <property type="component" value="Unassembled WGS sequence"/>
</dbReference>
<organism evidence="7 8">
    <name type="scientific">Candidatus Aquarickettsia rohweri</name>
    <dbReference type="NCBI Taxonomy" id="2602574"/>
    <lineage>
        <taxon>Bacteria</taxon>
        <taxon>Pseudomonadati</taxon>
        <taxon>Pseudomonadota</taxon>
        <taxon>Alphaproteobacteria</taxon>
        <taxon>Rickettsiales</taxon>
        <taxon>Candidatus Midichloriaceae</taxon>
        <taxon>Candidatus Aquarickettsia</taxon>
    </lineage>
</organism>
<comment type="function">
    <text evidence="5">Catalyzes the formation of 2'O-methylated cytidine (Cm32) or 2'O-methylated uridine (Um32) at position 32 in tRNA.</text>
</comment>
<comment type="subcellular location">
    <subcellularLocation>
        <location evidence="5">Cytoplasm</location>
    </subcellularLocation>
</comment>
<dbReference type="PANTHER" id="PTHR42786">
    <property type="entry name" value="TRNA/RRNA METHYLTRANSFERASE"/>
    <property type="match status" value="1"/>
</dbReference>
<keyword evidence="4 5" id="KW-0949">S-adenosyl-L-methionine</keyword>
<dbReference type="InterPro" id="IPR029026">
    <property type="entry name" value="tRNA_m1G_MTases_N"/>
</dbReference>
<evidence type="ECO:0000313" key="7">
    <source>
        <dbReference type="EMBL" id="RST70236.1"/>
    </source>
</evidence>
<comment type="catalytic activity">
    <reaction evidence="5">
        <text>cytidine(32) in tRNA + S-adenosyl-L-methionine = 2'-O-methylcytidine(32) in tRNA + S-adenosyl-L-homocysteine + H(+)</text>
        <dbReference type="Rhea" id="RHEA:42932"/>
        <dbReference type="Rhea" id="RHEA-COMP:10288"/>
        <dbReference type="Rhea" id="RHEA-COMP:10289"/>
        <dbReference type="ChEBI" id="CHEBI:15378"/>
        <dbReference type="ChEBI" id="CHEBI:57856"/>
        <dbReference type="ChEBI" id="CHEBI:59789"/>
        <dbReference type="ChEBI" id="CHEBI:74495"/>
        <dbReference type="ChEBI" id="CHEBI:82748"/>
        <dbReference type="EC" id="2.1.1.200"/>
    </reaction>
</comment>
<dbReference type="EC" id="2.1.1.200" evidence="5"/>
<evidence type="ECO:0000256" key="2">
    <source>
        <dbReference type="ARBA" id="ARBA00022603"/>
    </source>
</evidence>
<comment type="caution">
    <text evidence="7">The sequence shown here is derived from an EMBL/GenBank/DDBJ whole genome shotgun (WGS) entry which is preliminary data.</text>
</comment>
<evidence type="ECO:0000313" key="8">
    <source>
        <dbReference type="Proteomes" id="UP000279470"/>
    </source>
</evidence>
<feature type="domain" description="tRNA/rRNA methyltransferase SpoU type" evidence="6">
    <location>
        <begin position="7"/>
        <end position="158"/>
    </location>
</feature>
<evidence type="ECO:0000256" key="1">
    <source>
        <dbReference type="ARBA" id="ARBA00007228"/>
    </source>
</evidence>
<keyword evidence="3 7" id="KW-0808">Transferase</keyword>
<dbReference type="Gene3D" id="3.40.1280.10">
    <property type="match status" value="1"/>
</dbReference>
<dbReference type="InterPro" id="IPR004384">
    <property type="entry name" value="RNA_MeTrfase_TrmJ/LasT"/>
</dbReference>
<comment type="similarity">
    <text evidence="1">Belongs to the class IV-like SAM-binding methyltransferase superfamily. RNA methyltransferase TrmH family.</text>
</comment>
<evidence type="ECO:0000259" key="6">
    <source>
        <dbReference type="Pfam" id="PF00588"/>
    </source>
</evidence>
<dbReference type="InterPro" id="IPR001537">
    <property type="entry name" value="SpoU_MeTrfase"/>
</dbReference>
<keyword evidence="8" id="KW-1185">Reference proteome</keyword>
<dbReference type="GO" id="GO:0005829">
    <property type="term" value="C:cytosol"/>
    <property type="evidence" value="ECO:0007669"/>
    <property type="project" value="TreeGrafter"/>
</dbReference>
<dbReference type="GO" id="GO:0003723">
    <property type="term" value="F:RNA binding"/>
    <property type="evidence" value="ECO:0007669"/>
    <property type="project" value="InterPro"/>
</dbReference>
<evidence type="ECO:0000256" key="5">
    <source>
        <dbReference type="RuleBase" id="RU362024"/>
    </source>
</evidence>
<evidence type="ECO:0000256" key="4">
    <source>
        <dbReference type="ARBA" id="ARBA00022691"/>
    </source>
</evidence>
<dbReference type="InterPro" id="IPR029028">
    <property type="entry name" value="Alpha/beta_knot_MTases"/>
</dbReference>
<reference evidence="8" key="1">
    <citation type="submission" date="2018-11" db="EMBL/GenBank/DDBJ databases">
        <title>Phylogenetic, genomic, and biogeographic characterization of a novel and ubiquitous marine invertebrate-associated Rickettsiales parasite, Candidatus Marinoinvertebrata rohwerii, gen. nov., sp. nov.</title>
        <authorList>
            <person name="Klinges J.G."/>
            <person name="Rosales S.M."/>
            <person name="Mcminds R."/>
            <person name="Shaver E.C."/>
            <person name="Shantz A."/>
            <person name="Peters E.C."/>
            <person name="Burkepile D.E."/>
            <person name="Silliman B.R."/>
            <person name="Vega Thurber R.L."/>
        </authorList>
    </citation>
    <scope>NUCLEOTIDE SEQUENCE [LARGE SCALE GENOMIC DNA]</scope>
    <source>
        <strain evidence="8">a_cerv_44</strain>
    </source>
</reference>
<name>A0A3R9ZRH1_9RICK</name>
<evidence type="ECO:0000256" key="3">
    <source>
        <dbReference type="ARBA" id="ARBA00022679"/>
    </source>
</evidence>
<keyword evidence="5" id="KW-0963">Cytoplasm</keyword>
<protein>
    <recommendedName>
        <fullName evidence="5">tRNA (cytidine/uridine-2'-O-)-methyltransferase TrmJ</fullName>
        <ecNumber evidence="5">2.1.1.200</ecNumber>
    </recommendedName>
    <alternativeName>
        <fullName evidence="5">tRNA (cytidine(32)/uridine(32)-2'-O)-methyltransferase</fullName>
    </alternativeName>
    <alternativeName>
        <fullName evidence="5">tRNA Cm32/Um32 methyltransferase</fullName>
    </alternativeName>
</protein>
<dbReference type="PANTHER" id="PTHR42786:SF7">
    <property type="entry name" value="TRNA_RRNA METHYLTRANSFERASE SPOU TYPE DOMAIN-CONTAINING PROTEIN"/>
    <property type="match status" value="1"/>
</dbReference>
<sequence>MLVYKPYIILVCPQLAENIGSVARVMSNFGLENLRIVSPRDGWPPDNQAFKLAAKGCDILHNAVIYNDINLAISDLNFIIASTARNRYMQKEKMDPKELVSYCNKKFNKNTKIGILFGRENNGLTNEEVSLADVVSVIPTDTINPSLNLAQAVSIFSYEFFSSIQDSLDNELKQICNKSEFSNFFDILISLLDEKNYFKESNIKKNMIQNIRNIFAKAELNSQEIRTLIGIIKNLVK</sequence>
<dbReference type="Pfam" id="PF00588">
    <property type="entry name" value="SpoU_methylase"/>
    <property type="match status" value="1"/>
</dbReference>
<dbReference type="NCBIfam" id="TIGR00050">
    <property type="entry name" value="rRNA_methyl_1"/>
    <property type="match status" value="1"/>
</dbReference>
<dbReference type="SUPFAM" id="SSF75217">
    <property type="entry name" value="alpha/beta knot"/>
    <property type="match status" value="1"/>
</dbReference>
<dbReference type="PIRSF" id="PIRSF004808">
    <property type="entry name" value="LasT"/>
    <property type="match status" value="1"/>
</dbReference>
<dbReference type="AlphaFoldDB" id="A0A3R9ZRH1"/>
<proteinExistence type="inferred from homology"/>
<dbReference type="GO" id="GO:0002128">
    <property type="term" value="P:tRNA nucleoside ribose methylation"/>
    <property type="evidence" value="ECO:0007669"/>
    <property type="project" value="TreeGrafter"/>
</dbReference>